<reference evidence="3 4" key="1">
    <citation type="submission" date="2021-07" db="EMBL/GenBank/DDBJ databases">
        <title>The Aristolochia fimbriata genome: insights into angiosperm evolution, floral development and chemical biosynthesis.</title>
        <authorList>
            <person name="Jiao Y."/>
        </authorList>
    </citation>
    <scope>NUCLEOTIDE SEQUENCE [LARGE SCALE GENOMIC DNA]</scope>
    <source>
        <strain evidence="3">IBCAS-2021</strain>
        <tissue evidence="3">Leaf</tissue>
    </source>
</reference>
<feature type="region of interest" description="Disordered" evidence="1">
    <location>
        <begin position="304"/>
        <end position="327"/>
    </location>
</feature>
<accession>A0AAV7EZW9</accession>
<dbReference type="PANTHER" id="PTHR46033">
    <property type="entry name" value="PROTEIN MAIN-LIKE 2"/>
    <property type="match status" value="1"/>
</dbReference>
<dbReference type="Pfam" id="PF10536">
    <property type="entry name" value="PMD"/>
    <property type="match status" value="3"/>
</dbReference>
<feature type="domain" description="Aminotransferase-like plant mobile" evidence="2">
    <location>
        <begin position="169"/>
        <end position="268"/>
    </location>
</feature>
<comment type="caution">
    <text evidence="3">The sequence shown here is derived from an EMBL/GenBank/DDBJ whole genome shotgun (WGS) entry which is preliminary data.</text>
</comment>
<organism evidence="3 4">
    <name type="scientific">Aristolochia fimbriata</name>
    <name type="common">White veined hardy Dutchman's pipe vine</name>
    <dbReference type="NCBI Taxonomy" id="158543"/>
    <lineage>
        <taxon>Eukaryota</taxon>
        <taxon>Viridiplantae</taxon>
        <taxon>Streptophyta</taxon>
        <taxon>Embryophyta</taxon>
        <taxon>Tracheophyta</taxon>
        <taxon>Spermatophyta</taxon>
        <taxon>Magnoliopsida</taxon>
        <taxon>Magnoliidae</taxon>
        <taxon>Piperales</taxon>
        <taxon>Aristolochiaceae</taxon>
        <taxon>Aristolochia</taxon>
    </lineage>
</organism>
<dbReference type="GO" id="GO:0010073">
    <property type="term" value="P:meristem maintenance"/>
    <property type="evidence" value="ECO:0007669"/>
    <property type="project" value="InterPro"/>
</dbReference>
<proteinExistence type="predicted"/>
<evidence type="ECO:0000313" key="4">
    <source>
        <dbReference type="Proteomes" id="UP000825729"/>
    </source>
</evidence>
<dbReference type="EMBL" id="JAINDJ010000003">
    <property type="protein sequence ID" value="KAG9453192.1"/>
    <property type="molecule type" value="Genomic_DNA"/>
</dbReference>
<gene>
    <name evidence="3" type="ORF">H6P81_006096</name>
</gene>
<dbReference type="PANTHER" id="PTHR46033:SF62">
    <property type="entry name" value="AMINOTRANSFERASE-LIKE PLANT MOBILE DOMAIN-CONTAINING PROTEIN"/>
    <property type="match status" value="1"/>
</dbReference>
<dbReference type="Proteomes" id="UP000825729">
    <property type="component" value="Unassembled WGS sequence"/>
</dbReference>
<evidence type="ECO:0000259" key="2">
    <source>
        <dbReference type="Pfam" id="PF10536"/>
    </source>
</evidence>
<dbReference type="AlphaFoldDB" id="A0AAV7EZW9"/>
<name>A0AAV7EZW9_ARIFI</name>
<feature type="domain" description="Aminotransferase-like plant mobile" evidence="2">
    <location>
        <begin position="13"/>
        <end position="76"/>
    </location>
</feature>
<dbReference type="InterPro" id="IPR044824">
    <property type="entry name" value="MAIN-like"/>
</dbReference>
<dbReference type="InterPro" id="IPR019557">
    <property type="entry name" value="AminoTfrase-like_pln_mobile"/>
</dbReference>
<feature type="domain" description="Aminotransferase-like plant mobile" evidence="2">
    <location>
        <begin position="85"/>
        <end position="157"/>
    </location>
</feature>
<evidence type="ECO:0000313" key="3">
    <source>
        <dbReference type="EMBL" id="KAG9453192.1"/>
    </source>
</evidence>
<keyword evidence="4" id="KW-1185">Reference proteome</keyword>
<sequence length="349" mass="40142">MDGHLLSYIDAAGFGALFRVQWLRLDKPLITSLVERWRSETNTFYLANGEMTITLEDMAVLLGLRVDGFVVIGSTRGDWMELARTTRRYSWRGVMLAFLYRELAKACRSEVVGIGGCFTLLQLWAWECLHIGRPTLLEERALQDGPLGFRWNVQRTNATNPCGFLQHLPAICVEGRHIWWSRTPLICFEIVKMHVPDRVMLQFGLEQVTPPEDVEHVTRISQKGRVGEDWAAYYRDYIARWQAREDTVVTGSHAHTPRHALSEYMAWYLSVTRRFISPPPTKPAMVYHARGYTEEVLEPTVPDLLPVQTPEPEPELPPEPEPDRHPPIHRFYIRKQKKAIGAPEPSFAL</sequence>
<evidence type="ECO:0000256" key="1">
    <source>
        <dbReference type="SAM" id="MobiDB-lite"/>
    </source>
</evidence>
<protein>
    <recommendedName>
        <fullName evidence="2">Aminotransferase-like plant mobile domain-containing protein</fullName>
    </recommendedName>
</protein>